<keyword evidence="3" id="KW-1185">Reference proteome</keyword>
<comment type="caution">
    <text evidence="2">The sequence shown here is derived from an EMBL/GenBank/DDBJ whole genome shotgun (WGS) entry which is preliminary data.</text>
</comment>
<sequence length="250" mass="28246">MAKQMVLKKLIMIPWDKVCSPKQQGGLGVINIHNMNNALLARWLWYCTSSKDNLWSRLVATLQNELISFVPEFSPLKNAFQTIAPLLNAAVLATPGDGTTVLFTPDANLTLAQFLLKWLSSDRIFNDLVKTSQSATAQWSLLTQLLSAVNLASLGCKDSFCWRLKLDGKFSVKSIYKLQKAHPKVNSTLFCLWKLNIPPRMRLFIWQMAQNKIATIDNLKKRGWHLANICSLCVSNEETVHHLFNDCVSL</sequence>
<dbReference type="AlphaFoldDB" id="A0A9Q0C7Y4"/>
<proteinExistence type="predicted"/>
<dbReference type="Pfam" id="PF13966">
    <property type="entry name" value="zf-RVT"/>
    <property type="match status" value="1"/>
</dbReference>
<accession>A0A9Q0C7Y4</accession>
<protein>
    <recommendedName>
        <fullName evidence="1">Reverse transcriptase zinc-binding domain-containing protein</fullName>
    </recommendedName>
</protein>
<evidence type="ECO:0000313" key="2">
    <source>
        <dbReference type="EMBL" id="KAJ1688971.1"/>
    </source>
</evidence>
<dbReference type="PANTHER" id="PTHR33116:SF78">
    <property type="entry name" value="OS12G0587133 PROTEIN"/>
    <property type="match status" value="1"/>
</dbReference>
<organism evidence="2 3">
    <name type="scientific">Rhynchospora breviuscula</name>
    <dbReference type="NCBI Taxonomy" id="2022672"/>
    <lineage>
        <taxon>Eukaryota</taxon>
        <taxon>Viridiplantae</taxon>
        <taxon>Streptophyta</taxon>
        <taxon>Embryophyta</taxon>
        <taxon>Tracheophyta</taxon>
        <taxon>Spermatophyta</taxon>
        <taxon>Magnoliopsida</taxon>
        <taxon>Liliopsida</taxon>
        <taxon>Poales</taxon>
        <taxon>Cyperaceae</taxon>
        <taxon>Cyperoideae</taxon>
        <taxon>Rhynchosporeae</taxon>
        <taxon>Rhynchospora</taxon>
    </lineage>
</organism>
<dbReference type="EMBL" id="JAMQYH010000004">
    <property type="protein sequence ID" value="KAJ1688971.1"/>
    <property type="molecule type" value="Genomic_DNA"/>
</dbReference>
<feature type="domain" description="Reverse transcriptase zinc-binding" evidence="1">
    <location>
        <begin position="170"/>
        <end position="247"/>
    </location>
</feature>
<evidence type="ECO:0000259" key="1">
    <source>
        <dbReference type="Pfam" id="PF13966"/>
    </source>
</evidence>
<gene>
    <name evidence="2" type="ORF">LUZ63_013126</name>
</gene>
<dbReference type="Proteomes" id="UP001151287">
    <property type="component" value="Unassembled WGS sequence"/>
</dbReference>
<dbReference type="PANTHER" id="PTHR33116">
    <property type="entry name" value="REVERSE TRANSCRIPTASE ZINC-BINDING DOMAIN-CONTAINING PROTEIN-RELATED-RELATED"/>
    <property type="match status" value="1"/>
</dbReference>
<evidence type="ECO:0000313" key="3">
    <source>
        <dbReference type="Proteomes" id="UP001151287"/>
    </source>
</evidence>
<reference evidence="2" key="1">
    <citation type="journal article" date="2022" name="Cell">
        <title>Repeat-based holocentromeres influence genome architecture and karyotype evolution.</title>
        <authorList>
            <person name="Hofstatter P.G."/>
            <person name="Thangavel G."/>
            <person name="Lux T."/>
            <person name="Neumann P."/>
            <person name="Vondrak T."/>
            <person name="Novak P."/>
            <person name="Zhang M."/>
            <person name="Costa L."/>
            <person name="Castellani M."/>
            <person name="Scott A."/>
            <person name="Toegelov H."/>
            <person name="Fuchs J."/>
            <person name="Mata-Sucre Y."/>
            <person name="Dias Y."/>
            <person name="Vanzela A.L.L."/>
            <person name="Huettel B."/>
            <person name="Almeida C.C.S."/>
            <person name="Simkova H."/>
            <person name="Souza G."/>
            <person name="Pedrosa-Harand A."/>
            <person name="Macas J."/>
            <person name="Mayer K.F.X."/>
            <person name="Houben A."/>
            <person name="Marques A."/>
        </authorList>
    </citation>
    <scope>NUCLEOTIDE SEQUENCE</scope>
    <source>
        <strain evidence="2">RhyBre1mFocal</strain>
    </source>
</reference>
<dbReference type="InterPro" id="IPR026960">
    <property type="entry name" value="RVT-Znf"/>
</dbReference>
<name>A0A9Q0C7Y4_9POAL</name>
<dbReference type="OrthoDB" id="686325at2759"/>